<dbReference type="PRINTS" id="PR00455">
    <property type="entry name" value="HTHTETR"/>
</dbReference>
<evidence type="ECO:0000313" key="4">
    <source>
        <dbReference type="EMBL" id="VDN48367.1"/>
    </source>
</evidence>
<dbReference type="Proteomes" id="UP000279029">
    <property type="component" value="Chromosome"/>
</dbReference>
<keyword evidence="5" id="KW-1185">Reference proteome</keyword>
<keyword evidence="1 2" id="KW-0238">DNA-binding</keyword>
<organism evidence="4 5">
    <name type="scientific">Petrocella atlantisensis</name>
    <dbReference type="NCBI Taxonomy" id="2173034"/>
    <lineage>
        <taxon>Bacteria</taxon>
        <taxon>Bacillati</taxon>
        <taxon>Bacillota</taxon>
        <taxon>Clostridia</taxon>
        <taxon>Lachnospirales</taxon>
        <taxon>Vallitaleaceae</taxon>
        <taxon>Petrocella</taxon>
    </lineage>
</organism>
<feature type="domain" description="HTH tetR-type" evidence="3">
    <location>
        <begin position="14"/>
        <end position="74"/>
    </location>
</feature>
<dbReference type="EMBL" id="LR130778">
    <property type="protein sequence ID" value="VDN48367.1"/>
    <property type="molecule type" value="Genomic_DNA"/>
</dbReference>
<dbReference type="PANTHER" id="PTHR43479">
    <property type="entry name" value="ACREF/ENVCD OPERON REPRESSOR-RELATED"/>
    <property type="match status" value="1"/>
</dbReference>
<dbReference type="InterPro" id="IPR001647">
    <property type="entry name" value="HTH_TetR"/>
</dbReference>
<evidence type="ECO:0000256" key="1">
    <source>
        <dbReference type="ARBA" id="ARBA00023125"/>
    </source>
</evidence>
<dbReference type="InterPro" id="IPR050624">
    <property type="entry name" value="HTH-type_Tx_Regulator"/>
</dbReference>
<dbReference type="InterPro" id="IPR023772">
    <property type="entry name" value="DNA-bd_HTH_TetR-type_CS"/>
</dbReference>
<dbReference type="AlphaFoldDB" id="A0A3P7PXJ2"/>
<dbReference type="RefSeq" id="WP_125137507.1">
    <property type="nucleotide sequence ID" value="NZ_LR130778.1"/>
</dbReference>
<evidence type="ECO:0000313" key="5">
    <source>
        <dbReference type="Proteomes" id="UP000279029"/>
    </source>
</evidence>
<name>A0A3P7PXJ2_9FIRM</name>
<evidence type="ECO:0000259" key="3">
    <source>
        <dbReference type="PROSITE" id="PS50977"/>
    </source>
</evidence>
<dbReference type="PANTHER" id="PTHR43479:SF11">
    <property type="entry name" value="ACREF_ENVCD OPERON REPRESSOR-RELATED"/>
    <property type="match status" value="1"/>
</dbReference>
<dbReference type="PROSITE" id="PS01081">
    <property type="entry name" value="HTH_TETR_1"/>
    <property type="match status" value="1"/>
</dbReference>
<dbReference type="KEGG" id="cbar:PATL70BA_2472"/>
<protein>
    <submittedName>
        <fullName evidence="4">TetR/AcrR family transcriptional regulator</fullName>
    </submittedName>
</protein>
<sequence>MDKKKINSRQINALETKKRIYETANRLFRAKGFQKVSVDTIVETAKVSKGSFYVHFESKDALLVSLIGDYVNEIDLDYKNYILSLDMTSASDILMSLVGKIADVLTHSIGYDHMNTLYRVQLERTINMDAISGYNRDIYKMFNDILQKGVNQGEFITEIPVDTLSRHLMIAFRGLTYEWCIRHPDFELKEQALKHFEIFLKGIKKQ</sequence>
<dbReference type="InterPro" id="IPR009057">
    <property type="entry name" value="Homeodomain-like_sf"/>
</dbReference>
<gene>
    <name evidence="4" type="ORF">PATL70BA_2472</name>
</gene>
<dbReference type="PROSITE" id="PS50977">
    <property type="entry name" value="HTH_TETR_2"/>
    <property type="match status" value="1"/>
</dbReference>
<dbReference type="InterPro" id="IPR036271">
    <property type="entry name" value="Tet_transcr_reg_TetR-rel_C_sf"/>
</dbReference>
<dbReference type="Pfam" id="PF00440">
    <property type="entry name" value="TetR_N"/>
    <property type="match status" value="1"/>
</dbReference>
<feature type="DNA-binding region" description="H-T-H motif" evidence="2">
    <location>
        <begin position="37"/>
        <end position="56"/>
    </location>
</feature>
<dbReference type="SUPFAM" id="SSF48498">
    <property type="entry name" value="Tetracyclin repressor-like, C-terminal domain"/>
    <property type="match status" value="1"/>
</dbReference>
<evidence type="ECO:0000256" key="2">
    <source>
        <dbReference type="PROSITE-ProRule" id="PRU00335"/>
    </source>
</evidence>
<dbReference type="Gene3D" id="1.10.357.10">
    <property type="entry name" value="Tetracycline Repressor, domain 2"/>
    <property type="match status" value="1"/>
</dbReference>
<reference evidence="4 5" key="1">
    <citation type="submission" date="2018-09" db="EMBL/GenBank/DDBJ databases">
        <authorList>
            <person name="Postec A."/>
        </authorList>
    </citation>
    <scope>NUCLEOTIDE SEQUENCE [LARGE SCALE GENOMIC DNA]</scope>
    <source>
        <strain evidence="4">70B-A</strain>
    </source>
</reference>
<accession>A0A3P7PXJ2</accession>
<dbReference type="GO" id="GO:0003677">
    <property type="term" value="F:DNA binding"/>
    <property type="evidence" value="ECO:0007669"/>
    <property type="project" value="UniProtKB-UniRule"/>
</dbReference>
<proteinExistence type="predicted"/>
<dbReference type="OrthoDB" id="494991at2"/>
<dbReference type="SUPFAM" id="SSF46689">
    <property type="entry name" value="Homeodomain-like"/>
    <property type="match status" value="1"/>
</dbReference>